<proteinExistence type="predicted"/>
<dbReference type="PANTHER" id="PTHR42852">
    <property type="entry name" value="THIOL:DISULFIDE INTERCHANGE PROTEIN DSBE"/>
    <property type="match status" value="1"/>
</dbReference>
<dbReference type="InterPro" id="IPR050553">
    <property type="entry name" value="Thioredoxin_ResA/DsbE_sf"/>
</dbReference>
<protein>
    <submittedName>
        <fullName evidence="2">TlpA family protein disulfide reductase</fullName>
    </submittedName>
</protein>
<evidence type="ECO:0000259" key="1">
    <source>
        <dbReference type="PROSITE" id="PS51352"/>
    </source>
</evidence>
<dbReference type="GO" id="GO:0016491">
    <property type="term" value="F:oxidoreductase activity"/>
    <property type="evidence" value="ECO:0007669"/>
    <property type="project" value="InterPro"/>
</dbReference>
<organism evidence="2 3">
    <name type="scientific">Dokdonia sinensis</name>
    <dbReference type="NCBI Taxonomy" id="2479847"/>
    <lineage>
        <taxon>Bacteria</taxon>
        <taxon>Pseudomonadati</taxon>
        <taxon>Bacteroidota</taxon>
        <taxon>Flavobacteriia</taxon>
        <taxon>Flavobacteriales</taxon>
        <taxon>Flavobacteriaceae</taxon>
        <taxon>Dokdonia</taxon>
    </lineage>
</organism>
<dbReference type="PANTHER" id="PTHR42852:SF13">
    <property type="entry name" value="PROTEIN DIPZ"/>
    <property type="match status" value="1"/>
</dbReference>
<comment type="caution">
    <text evidence="2">The sequence shown here is derived from an EMBL/GenBank/DDBJ whole genome shotgun (WGS) entry which is preliminary data.</text>
</comment>
<name>A0A3M0G2Q2_9FLAO</name>
<dbReference type="PROSITE" id="PS51257">
    <property type="entry name" value="PROKAR_LIPOPROTEIN"/>
    <property type="match status" value="1"/>
</dbReference>
<evidence type="ECO:0000313" key="3">
    <source>
        <dbReference type="Proteomes" id="UP000281985"/>
    </source>
</evidence>
<keyword evidence="3" id="KW-1185">Reference proteome</keyword>
<dbReference type="OrthoDB" id="9815205at2"/>
<dbReference type="InterPro" id="IPR036249">
    <property type="entry name" value="Thioredoxin-like_sf"/>
</dbReference>
<dbReference type="Gene3D" id="3.40.30.10">
    <property type="entry name" value="Glutaredoxin"/>
    <property type="match status" value="1"/>
</dbReference>
<sequence length="169" mass="19408">MKKLMFILTVFFAFSCGDDTKKDEALNVQAESSSIEIVDFEGYEKMISEDADKTYVVNFWATWCKPCIQELPAFEKLNEAYSDKNVEVILVSLDFKTQVDSKLKPFIKKKNIASRVVLMDDSKENEWLPKVSQSWSGAIPATVIKKGSKQIFYEQSFSYEELEEALKNI</sequence>
<dbReference type="CDD" id="cd02966">
    <property type="entry name" value="TlpA_like_family"/>
    <property type="match status" value="1"/>
</dbReference>
<accession>A0A3M0G2Q2</accession>
<evidence type="ECO:0000313" key="2">
    <source>
        <dbReference type="EMBL" id="RMB56183.1"/>
    </source>
</evidence>
<dbReference type="AlphaFoldDB" id="A0A3M0G2Q2"/>
<dbReference type="PROSITE" id="PS51352">
    <property type="entry name" value="THIOREDOXIN_2"/>
    <property type="match status" value="1"/>
</dbReference>
<dbReference type="InterPro" id="IPR000866">
    <property type="entry name" value="AhpC/TSA"/>
</dbReference>
<dbReference type="InterPro" id="IPR013766">
    <property type="entry name" value="Thioredoxin_domain"/>
</dbReference>
<dbReference type="RefSeq" id="WP_121918636.1">
    <property type="nucleotide sequence ID" value="NZ_REFV01000021.1"/>
</dbReference>
<dbReference type="SUPFAM" id="SSF52833">
    <property type="entry name" value="Thioredoxin-like"/>
    <property type="match status" value="1"/>
</dbReference>
<dbReference type="Pfam" id="PF00578">
    <property type="entry name" value="AhpC-TSA"/>
    <property type="match status" value="1"/>
</dbReference>
<dbReference type="GO" id="GO:0016209">
    <property type="term" value="F:antioxidant activity"/>
    <property type="evidence" value="ECO:0007669"/>
    <property type="project" value="InterPro"/>
</dbReference>
<feature type="domain" description="Thioredoxin" evidence="1">
    <location>
        <begin position="19"/>
        <end position="169"/>
    </location>
</feature>
<dbReference type="EMBL" id="REFV01000021">
    <property type="protein sequence ID" value="RMB56183.1"/>
    <property type="molecule type" value="Genomic_DNA"/>
</dbReference>
<gene>
    <name evidence="2" type="ORF">EAX61_15550</name>
</gene>
<dbReference type="Proteomes" id="UP000281985">
    <property type="component" value="Unassembled WGS sequence"/>
</dbReference>
<reference evidence="2 3" key="1">
    <citation type="submission" date="2018-10" db="EMBL/GenBank/DDBJ databases">
        <title>Dokdonia luteus sp. nov., isolated from sea water.</title>
        <authorList>
            <person name="Zhou L.Y."/>
            <person name="Du Z.J."/>
        </authorList>
    </citation>
    <scope>NUCLEOTIDE SEQUENCE [LARGE SCALE GENOMIC DNA]</scope>
    <source>
        <strain evidence="2 3">SH27</strain>
    </source>
</reference>